<feature type="domain" description="UspA" evidence="2">
    <location>
        <begin position="118"/>
        <end position="241"/>
    </location>
</feature>
<dbReference type="Gene3D" id="3.40.50.12370">
    <property type="match status" value="1"/>
</dbReference>
<dbReference type="PANTHER" id="PTHR46268">
    <property type="entry name" value="STRESS RESPONSE PROTEIN NHAX"/>
    <property type="match status" value="1"/>
</dbReference>
<dbReference type="CDD" id="cd00293">
    <property type="entry name" value="USP-like"/>
    <property type="match status" value="1"/>
</dbReference>
<evidence type="ECO:0000313" key="3">
    <source>
        <dbReference type="EMBL" id="SDN13659.1"/>
    </source>
</evidence>
<dbReference type="Proteomes" id="UP000199451">
    <property type="component" value="Unassembled WGS sequence"/>
</dbReference>
<dbReference type="Pfam" id="PF00582">
    <property type="entry name" value="Usp"/>
    <property type="match status" value="1"/>
</dbReference>
<evidence type="ECO:0000259" key="2">
    <source>
        <dbReference type="Pfam" id="PF00582"/>
    </source>
</evidence>
<reference evidence="4" key="1">
    <citation type="submission" date="2016-10" db="EMBL/GenBank/DDBJ databases">
        <authorList>
            <person name="Varghese N."/>
            <person name="Submissions S."/>
        </authorList>
    </citation>
    <scope>NUCLEOTIDE SEQUENCE [LARGE SCALE GENOMIC DNA]</scope>
    <source>
        <strain evidence="4">CGMCC 1.10119</strain>
    </source>
</reference>
<accession>A0A1G9YWX0</accession>
<evidence type="ECO:0000313" key="4">
    <source>
        <dbReference type="Proteomes" id="UP000199451"/>
    </source>
</evidence>
<name>A0A1G9YWX0_9EURY</name>
<dbReference type="InterPro" id="IPR006016">
    <property type="entry name" value="UspA"/>
</dbReference>
<dbReference type="EMBL" id="FNHL01000006">
    <property type="protein sequence ID" value="SDN13659.1"/>
    <property type="molecule type" value="Genomic_DNA"/>
</dbReference>
<dbReference type="AlphaFoldDB" id="A0A1G9YWX0"/>
<comment type="similarity">
    <text evidence="1">Belongs to the universal stress protein A family.</text>
</comment>
<protein>
    <submittedName>
        <fullName evidence="3">Universal stress protein family protein</fullName>
    </submittedName>
</protein>
<dbReference type="PRINTS" id="PR01438">
    <property type="entry name" value="UNVRSLSTRESS"/>
</dbReference>
<dbReference type="OrthoDB" id="157328at2157"/>
<dbReference type="SUPFAM" id="SSF52402">
    <property type="entry name" value="Adenine nucleotide alpha hydrolases-like"/>
    <property type="match status" value="1"/>
</dbReference>
<dbReference type="STRING" id="660521.SAMN04487949_3441"/>
<gene>
    <name evidence="3" type="ORF">SAMN04487949_3441</name>
</gene>
<dbReference type="InterPro" id="IPR006015">
    <property type="entry name" value="Universal_stress_UspA"/>
</dbReference>
<dbReference type="PANTHER" id="PTHR46268:SF6">
    <property type="entry name" value="UNIVERSAL STRESS PROTEIN UP12"/>
    <property type="match status" value="1"/>
</dbReference>
<sequence>MTDAPSDRAADMTVLVPVRILEGQQIPAALIDVLVSTPVVLLGYHPIPEQTAPEQARTAFGEQARAELDQLAQAFTDAGGSVETRLVFTHDPTQTFERVAADEAADAVLLLNPAPSVDRILVALSEGINTERITRLVALLAGYSDRSVTLFHAAATEEDRERGEQLLDTATDLLVERGVPPGAITRDVTVSDAPVQAIVDAAAGTDLVVLGESRPSVRELIFGEPSERVAGHSLAPILVVRRLPALDAESDVTAASDTPDGDDA</sequence>
<organism evidence="3 4">
    <name type="scientific">Halogranum gelatinilyticum</name>
    <dbReference type="NCBI Taxonomy" id="660521"/>
    <lineage>
        <taxon>Archaea</taxon>
        <taxon>Methanobacteriati</taxon>
        <taxon>Methanobacteriota</taxon>
        <taxon>Stenosarchaea group</taxon>
        <taxon>Halobacteria</taxon>
        <taxon>Halobacteriales</taxon>
        <taxon>Haloferacaceae</taxon>
    </lineage>
</organism>
<dbReference type="RefSeq" id="WP_089699470.1">
    <property type="nucleotide sequence ID" value="NZ_FNHL01000006.1"/>
</dbReference>
<keyword evidence="4" id="KW-1185">Reference proteome</keyword>
<proteinExistence type="inferred from homology"/>
<evidence type="ECO:0000256" key="1">
    <source>
        <dbReference type="ARBA" id="ARBA00008791"/>
    </source>
</evidence>